<accession>A0A0B7ALJ5</accession>
<evidence type="ECO:0000256" key="5">
    <source>
        <dbReference type="ARBA" id="ARBA00022989"/>
    </source>
</evidence>
<evidence type="ECO:0000313" key="8">
    <source>
        <dbReference type="EMBL" id="CEK80815.1"/>
    </source>
</evidence>
<comment type="subcellular location">
    <subcellularLocation>
        <location evidence="1">Endoplasmic reticulum membrane</location>
        <topology evidence="1">Multi-pass membrane protein</topology>
    </subcellularLocation>
</comment>
<keyword evidence="4" id="KW-0256">Endoplasmic reticulum</keyword>
<feature type="transmembrane region" description="Helical" evidence="7">
    <location>
        <begin position="113"/>
        <end position="131"/>
    </location>
</feature>
<evidence type="ECO:0000256" key="4">
    <source>
        <dbReference type="ARBA" id="ARBA00022824"/>
    </source>
</evidence>
<keyword evidence="3" id="KW-0434">Leukotriene biosynthesis</keyword>
<dbReference type="GO" id="GO:0005635">
    <property type="term" value="C:nuclear envelope"/>
    <property type="evidence" value="ECO:0007669"/>
    <property type="project" value="TreeGrafter"/>
</dbReference>
<dbReference type="SUPFAM" id="SSF161084">
    <property type="entry name" value="MAPEG domain-like"/>
    <property type="match status" value="1"/>
</dbReference>
<dbReference type="GO" id="GO:0004364">
    <property type="term" value="F:glutathione transferase activity"/>
    <property type="evidence" value="ECO:0007669"/>
    <property type="project" value="TreeGrafter"/>
</dbReference>
<dbReference type="GO" id="GO:0004602">
    <property type="term" value="F:glutathione peroxidase activity"/>
    <property type="evidence" value="ECO:0007669"/>
    <property type="project" value="TreeGrafter"/>
</dbReference>
<proteinExistence type="predicted"/>
<keyword evidence="2 7" id="KW-0812">Transmembrane</keyword>
<dbReference type="InterPro" id="IPR050997">
    <property type="entry name" value="MAPEG"/>
</dbReference>
<keyword evidence="5 7" id="KW-1133">Transmembrane helix</keyword>
<protein>
    <recommendedName>
        <fullName evidence="9">Microsomal glutathione S-transferase 2</fullName>
    </recommendedName>
</protein>
<evidence type="ECO:0000256" key="3">
    <source>
        <dbReference type="ARBA" id="ARBA00022751"/>
    </source>
</evidence>
<dbReference type="PANTHER" id="PTHR10250">
    <property type="entry name" value="MICROSOMAL GLUTATHIONE S-TRANSFERASE"/>
    <property type="match status" value="1"/>
</dbReference>
<dbReference type="EMBL" id="HACG01033950">
    <property type="protein sequence ID" value="CEK80815.1"/>
    <property type="molecule type" value="Transcribed_RNA"/>
</dbReference>
<dbReference type="GO" id="GO:0005789">
    <property type="term" value="C:endoplasmic reticulum membrane"/>
    <property type="evidence" value="ECO:0007669"/>
    <property type="project" value="UniProtKB-SubCell"/>
</dbReference>
<name>A0A0B7ALJ5_9EUPU</name>
<gene>
    <name evidence="8" type="primary">ORF122839</name>
</gene>
<dbReference type="AlphaFoldDB" id="A0A0B7ALJ5"/>
<dbReference type="GO" id="GO:0019370">
    <property type="term" value="P:leukotriene biosynthetic process"/>
    <property type="evidence" value="ECO:0007669"/>
    <property type="project" value="UniProtKB-KW"/>
</dbReference>
<feature type="transmembrane region" description="Helical" evidence="7">
    <location>
        <begin position="70"/>
        <end position="92"/>
    </location>
</feature>
<keyword evidence="6 7" id="KW-0472">Membrane</keyword>
<dbReference type="FunFam" id="1.20.120.550:FF:000003">
    <property type="entry name" value="Leukotriene C4 synthase"/>
    <property type="match status" value="1"/>
</dbReference>
<evidence type="ECO:0000256" key="1">
    <source>
        <dbReference type="ARBA" id="ARBA00004477"/>
    </source>
</evidence>
<evidence type="ECO:0008006" key="9">
    <source>
        <dbReference type="Google" id="ProtNLM"/>
    </source>
</evidence>
<sequence>MPHEIDRYALPAVVTVAGIHQLVLFTKAVGEARKKYNVKPPETTGPPEFLRTYRAHQNTLEFYPVSLTSLWIGSVFFHPVPSSILYAGYLIGRKKYFSGYVEDAEKRGSGFKISIRCLLGLVILCVLGVGHKTIRYFQGADVLKIAHHHCKF</sequence>
<dbReference type="InterPro" id="IPR001129">
    <property type="entry name" value="Membr-assoc_MAPEG"/>
</dbReference>
<evidence type="ECO:0000256" key="7">
    <source>
        <dbReference type="SAM" id="Phobius"/>
    </source>
</evidence>
<dbReference type="InterPro" id="IPR001446">
    <property type="entry name" value="5_LipOase_AP"/>
</dbReference>
<dbReference type="Pfam" id="PF01124">
    <property type="entry name" value="MAPEG"/>
    <property type="match status" value="1"/>
</dbReference>
<dbReference type="GO" id="GO:0008047">
    <property type="term" value="F:enzyme activator activity"/>
    <property type="evidence" value="ECO:0007669"/>
    <property type="project" value="InterPro"/>
</dbReference>
<evidence type="ECO:0000256" key="6">
    <source>
        <dbReference type="ARBA" id="ARBA00023136"/>
    </source>
</evidence>
<reference evidence="8" key="1">
    <citation type="submission" date="2014-12" db="EMBL/GenBank/DDBJ databases">
        <title>Insight into the proteome of Arion vulgaris.</title>
        <authorList>
            <person name="Aradska J."/>
            <person name="Bulat T."/>
            <person name="Smidak R."/>
            <person name="Sarate P."/>
            <person name="Gangsoo J."/>
            <person name="Sialana F."/>
            <person name="Bilban M."/>
            <person name="Lubec G."/>
        </authorList>
    </citation>
    <scope>NUCLEOTIDE SEQUENCE</scope>
    <source>
        <tissue evidence="8">Skin</tissue>
    </source>
</reference>
<dbReference type="PANTHER" id="PTHR10250:SF15">
    <property type="entry name" value="MICROSOMAL GLUTATHIONE S-TRANSFERASE-RELATED"/>
    <property type="match status" value="1"/>
</dbReference>
<evidence type="ECO:0000256" key="2">
    <source>
        <dbReference type="ARBA" id="ARBA00022692"/>
    </source>
</evidence>
<dbReference type="PRINTS" id="PR00488">
    <property type="entry name" value="5LPOXGNASEAP"/>
</dbReference>
<dbReference type="Gene3D" id="1.20.120.550">
    <property type="entry name" value="Membrane associated eicosanoid/glutathione metabolism-like domain"/>
    <property type="match status" value="1"/>
</dbReference>
<dbReference type="InterPro" id="IPR023352">
    <property type="entry name" value="MAPEG-like_dom_sf"/>
</dbReference>
<organism evidence="8">
    <name type="scientific">Arion vulgaris</name>
    <dbReference type="NCBI Taxonomy" id="1028688"/>
    <lineage>
        <taxon>Eukaryota</taxon>
        <taxon>Metazoa</taxon>
        <taxon>Spiralia</taxon>
        <taxon>Lophotrochozoa</taxon>
        <taxon>Mollusca</taxon>
        <taxon>Gastropoda</taxon>
        <taxon>Heterobranchia</taxon>
        <taxon>Euthyneura</taxon>
        <taxon>Panpulmonata</taxon>
        <taxon>Eupulmonata</taxon>
        <taxon>Stylommatophora</taxon>
        <taxon>Helicina</taxon>
        <taxon>Arionoidea</taxon>
        <taxon>Arionidae</taxon>
        <taxon>Arion</taxon>
    </lineage>
</organism>